<organism evidence="2 3">
    <name type="scientific">Gimesia aquarii</name>
    <dbReference type="NCBI Taxonomy" id="2527964"/>
    <lineage>
        <taxon>Bacteria</taxon>
        <taxon>Pseudomonadati</taxon>
        <taxon>Planctomycetota</taxon>
        <taxon>Planctomycetia</taxon>
        <taxon>Planctomycetales</taxon>
        <taxon>Planctomycetaceae</taxon>
        <taxon>Gimesia</taxon>
    </lineage>
</organism>
<proteinExistence type="predicted"/>
<protein>
    <submittedName>
        <fullName evidence="2">Uncharacterized protein</fullName>
    </submittedName>
</protein>
<feature type="region of interest" description="Disordered" evidence="1">
    <location>
        <begin position="1"/>
        <end position="55"/>
    </location>
</feature>
<sequence length="84" mass="9390">MIAQTPNPLNEGDGPMAEQINKSDKKGPVNHKKPRRGDACPNKKCTGKLSSYSQSRTASGRIYFLSCARCNFKPKNNKEFKKFV</sequence>
<evidence type="ECO:0000313" key="3">
    <source>
        <dbReference type="Proteomes" id="UP000318704"/>
    </source>
</evidence>
<reference evidence="2 3" key="1">
    <citation type="submission" date="2019-03" db="EMBL/GenBank/DDBJ databases">
        <title>Deep-cultivation of Planctomycetes and their phenomic and genomic characterization uncovers novel biology.</title>
        <authorList>
            <person name="Wiegand S."/>
            <person name="Jogler M."/>
            <person name="Boedeker C."/>
            <person name="Pinto D."/>
            <person name="Vollmers J."/>
            <person name="Rivas-Marin E."/>
            <person name="Kohn T."/>
            <person name="Peeters S.H."/>
            <person name="Heuer A."/>
            <person name="Rast P."/>
            <person name="Oberbeckmann S."/>
            <person name="Bunk B."/>
            <person name="Jeske O."/>
            <person name="Meyerdierks A."/>
            <person name="Storesund J.E."/>
            <person name="Kallscheuer N."/>
            <person name="Luecker S."/>
            <person name="Lage O.M."/>
            <person name="Pohl T."/>
            <person name="Merkel B.J."/>
            <person name="Hornburger P."/>
            <person name="Mueller R.-W."/>
            <person name="Bruemmer F."/>
            <person name="Labrenz M."/>
            <person name="Spormann A.M."/>
            <person name="Op den Camp H."/>
            <person name="Overmann J."/>
            <person name="Amann R."/>
            <person name="Jetten M.S.M."/>
            <person name="Mascher T."/>
            <person name="Medema M.H."/>
            <person name="Devos D.P."/>
            <person name="Kaster A.-K."/>
            <person name="Ovreas L."/>
            <person name="Rohde M."/>
            <person name="Galperin M.Y."/>
            <person name="Jogler C."/>
        </authorList>
    </citation>
    <scope>NUCLEOTIDE SEQUENCE [LARGE SCALE GENOMIC DNA]</scope>
    <source>
        <strain evidence="2 3">V144</strain>
    </source>
</reference>
<gene>
    <name evidence="2" type="ORF">V144x_35330</name>
</gene>
<evidence type="ECO:0000256" key="1">
    <source>
        <dbReference type="SAM" id="MobiDB-lite"/>
    </source>
</evidence>
<dbReference type="EMBL" id="CP037920">
    <property type="protein sequence ID" value="QDT98049.1"/>
    <property type="molecule type" value="Genomic_DNA"/>
</dbReference>
<accession>A0A517VYG1</accession>
<name>A0A517VYG1_9PLAN</name>
<evidence type="ECO:0000313" key="2">
    <source>
        <dbReference type="EMBL" id="QDT98049.1"/>
    </source>
</evidence>
<dbReference type="Proteomes" id="UP000318704">
    <property type="component" value="Chromosome"/>
</dbReference>
<dbReference type="KEGG" id="gaw:V144x_35330"/>
<dbReference type="AlphaFoldDB" id="A0A517VYG1"/>